<gene>
    <name evidence="1" type="ORF">CGXH109_LOCUS47361</name>
</gene>
<evidence type="ECO:0000313" key="1">
    <source>
        <dbReference type="EMBL" id="CAI0645657.1"/>
    </source>
</evidence>
<dbReference type="AlphaFoldDB" id="A0A9W4W7H7"/>
<keyword evidence="2" id="KW-1185">Reference proteome</keyword>
<proteinExistence type="predicted"/>
<name>A0A9W4W7H7_9PEZI</name>
<dbReference type="EMBL" id="CAMGZC010000262">
    <property type="protein sequence ID" value="CAI0645657.1"/>
    <property type="molecule type" value="Genomic_DNA"/>
</dbReference>
<evidence type="ECO:0000313" key="2">
    <source>
        <dbReference type="Proteomes" id="UP001152533"/>
    </source>
</evidence>
<accession>A0A9W4W7H7</accession>
<organism evidence="1 2">
    <name type="scientific">Colletotrichum noveboracense</name>
    <dbReference type="NCBI Taxonomy" id="2664923"/>
    <lineage>
        <taxon>Eukaryota</taxon>
        <taxon>Fungi</taxon>
        <taxon>Dikarya</taxon>
        <taxon>Ascomycota</taxon>
        <taxon>Pezizomycotina</taxon>
        <taxon>Sordariomycetes</taxon>
        <taxon>Hypocreomycetidae</taxon>
        <taxon>Glomerellales</taxon>
        <taxon>Glomerellaceae</taxon>
        <taxon>Colletotrichum</taxon>
        <taxon>Colletotrichum gloeosporioides species complex</taxon>
    </lineage>
</organism>
<sequence length="153" mass="17343">MDILQFHHNGHASSVSLFIEEILINEEVPEAHVNSLAMMIMDHLPAGDTIQQIAFFVEDWSQHELSDLKNSEWRWSNIHLPTIGIIGTEYTVSTETALVELWKAMAEVTKDDDNLTKAQEFAQDSIEDSKAMLHTTKSANETFLNSQLEKVSM</sequence>
<comment type="caution">
    <text evidence="1">The sequence shown here is derived from an EMBL/GenBank/DDBJ whole genome shotgun (WGS) entry which is preliminary data.</text>
</comment>
<dbReference type="Proteomes" id="UP001152533">
    <property type="component" value="Unassembled WGS sequence"/>
</dbReference>
<protein>
    <submittedName>
        <fullName evidence="1">Uncharacterized protein</fullName>
    </submittedName>
</protein>
<reference evidence="1" key="1">
    <citation type="submission" date="2022-08" db="EMBL/GenBank/DDBJ databases">
        <authorList>
            <person name="Giroux E."/>
            <person name="Giroux E."/>
        </authorList>
    </citation>
    <scope>NUCLEOTIDE SEQUENCE</scope>
    <source>
        <strain evidence="1">H1091258</strain>
    </source>
</reference>